<accession>A0A5K3FE53</accession>
<reference evidence="2" key="1">
    <citation type="submission" date="2019-11" db="UniProtKB">
        <authorList>
            <consortium name="WormBaseParasite"/>
        </authorList>
    </citation>
    <scope>IDENTIFICATION</scope>
</reference>
<protein>
    <submittedName>
        <fullName evidence="2">SCP domain-containing protein</fullName>
    </submittedName>
</protein>
<feature type="chain" id="PRO_5024439663" evidence="1">
    <location>
        <begin position="16"/>
        <end position="119"/>
    </location>
</feature>
<proteinExistence type="predicted"/>
<dbReference type="WBParaSite" id="MCU_006709-RA">
    <property type="protein sequence ID" value="MCU_006709-RA"/>
    <property type="gene ID" value="MCU_006709"/>
</dbReference>
<name>A0A5K3FE53_MESCO</name>
<evidence type="ECO:0000256" key="1">
    <source>
        <dbReference type="SAM" id="SignalP"/>
    </source>
</evidence>
<dbReference type="InterPro" id="IPR035940">
    <property type="entry name" value="CAP_sf"/>
</dbReference>
<evidence type="ECO:0000313" key="2">
    <source>
        <dbReference type="WBParaSite" id="MCU_006709-RA"/>
    </source>
</evidence>
<sequence length="119" mass="13517">MTYILLFALLACVVTEGPSNEEREAILECHSKLREGVQPPASNMALLTYSSELEKLADEFVKGCNPSFPSSKPQYQDVGYIQPPWSDSKFDYRDVLCKVDSTNYTYENNYCPGSCYDYK</sequence>
<dbReference type="AlphaFoldDB" id="A0A5K3FE53"/>
<organism evidence="2">
    <name type="scientific">Mesocestoides corti</name>
    <name type="common">Flatworm</name>
    <dbReference type="NCBI Taxonomy" id="53468"/>
    <lineage>
        <taxon>Eukaryota</taxon>
        <taxon>Metazoa</taxon>
        <taxon>Spiralia</taxon>
        <taxon>Lophotrochozoa</taxon>
        <taxon>Platyhelminthes</taxon>
        <taxon>Cestoda</taxon>
        <taxon>Eucestoda</taxon>
        <taxon>Cyclophyllidea</taxon>
        <taxon>Mesocestoididae</taxon>
        <taxon>Mesocestoides</taxon>
    </lineage>
</organism>
<feature type="signal peptide" evidence="1">
    <location>
        <begin position="1"/>
        <end position="15"/>
    </location>
</feature>
<dbReference type="Gene3D" id="3.40.33.10">
    <property type="entry name" value="CAP"/>
    <property type="match status" value="1"/>
</dbReference>
<dbReference type="SUPFAM" id="SSF55797">
    <property type="entry name" value="PR-1-like"/>
    <property type="match status" value="1"/>
</dbReference>
<keyword evidence="1" id="KW-0732">Signal</keyword>